<feature type="domain" description="Peptidase M24" evidence="1">
    <location>
        <begin position="204"/>
        <end position="396"/>
    </location>
</feature>
<dbReference type="CDD" id="cd01066">
    <property type="entry name" value="APP_MetAP"/>
    <property type="match status" value="1"/>
</dbReference>
<reference evidence="2" key="1">
    <citation type="submission" date="2022-05" db="EMBL/GenBank/DDBJ databases">
        <authorList>
            <person name="Pothier F. J."/>
        </authorList>
    </citation>
    <scope>NUCLEOTIDE SEQUENCE</scope>
    <source>
        <strain evidence="2">DAPP-PG734</strain>
    </source>
</reference>
<dbReference type="InterPro" id="IPR050659">
    <property type="entry name" value="Peptidase_M24B"/>
</dbReference>
<dbReference type="PANTHER" id="PTHR46112:SF3">
    <property type="entry name" value="AMINOPEPTIDASE YPDF"/>
    <property type="match status" value="1"/>
</dbReference>
<dbReference type="Gene3D" id="3.90.230.10">
    <property type="entry name" value="Creatinase/methionine aminopeptidase superfamily"/>
    <property type="match status" value="1"/>
</dbReference>
<accession>A0AAN2K4M0</accession>
<dbReference type="RefSeq" id="WP_031592299.1">
    <property type="nucleotide sequence ID" value="NZ_JNVA01000026.1"/>
</dbReference>
<dbReference type="Proteomes" id="UP001158961">
    <property type="component" value="Chromosome"/>
</dbReference>
<dbReference type="AlphaFoldDB" id="A0AAN2K4M0"/>
<dbReference type="EMBL" id="OW970315">
    <property type="protein sequence ID" value="CAH6281470.1"/>
    <property type="molecule type" value="Genomic_DNA"/>
</dbReference>
<dbReference type="InterPro" id="IPR000994">
    <property type="entry name" value="Pept_M24"/>
</dbReference>
<dbReference type="PANTHER" id="PTHR46112">
    <property type="entry name" value="AMINOPEPTIDASE"/>
    <property type="match status" value="1"/>
</dbReference>
<evidence type="ECO:0000313" key="2">
    <source>
        <dbReference type="EMBL" id="CAH6281470.1"/>
    </source>
</evidence>
<dbReference type="SUPFAM" id="SSF55920">
    <property type="entry name" value="Creatinase/aminopeptidase"/>
    <property type="match status" value="1"/>
</dbReference>
<protein>
    <submittedName>
        <fullName evidence="2">Peptidase-M24 domain-containing protein</fullName>
    </submittedName>
</protein>
<dbReference type="Pfam" id="PF00557">
    <property type="entry name" value="Peptidase_M24"/>
    <property type="match status" value="1"/>
</dbReference>
<dbReference type="InterPro" id="IPR036005">
    <property type="entry name" value="Creatinase/aminopeptidase-like"/>
</dbReference>
<sequence>MDANRYALETIPSPPVFPGAASPVMSDETLHRRLAAIIERMQQQQQIAQLIIYADKEHGSNFEYLAGFIPRFEEALLVVTQQGKLTYIMGNENLKLVPFARNPGRCLHAAVFSLPNQPMRGEQPLAQLLTEAGIVAGECTGLVGWKLFTGRQPGMFDLPQFIYAAAAHAAGGDAQLVNATGLFISPDNGARCVNCADEVAFYEAGANLASTAMLAALDSVAPGVTEKALGARLNAEGQPNTVVTIAATGDRFAQARLYPSDKRIATGDKLSLTTGYKGGLTSRSAYVVSDASELQCNVSDWLTRLAIPYYHAVVSWLEQLRIGIAGGELYSLIETVLPKAQYGWHLNPGHLVADEEWLSSPIYPDSAVTLKSGMLLQIDIIPSVPGYGGCSIEDTVGLADAALRDELACRFPDLWQRMTQRKAYLTDVLRIELAEEVILLSNTVGYLRPFLLDKRRALVRQQGINRPEAAGNNL</sequence>
<evidence type="ECO:0000259" key="1">
    <source>
        <dbReference type="Pfam" id="PF00557"/>
    </source>
</evidence>
<organism evidence="2 3">
    <name type="scientific">Enterobacter agglomerans</name>
    <name type="common">Erwinia herbicola</name>
    <name type="synonym">Pantoea agglomerans</name>
    <dbReference type="NCBI Taxonomy" id="549"/>
    <lineage>
        <taxon>Bacteria</taxon>
        <taxon>Pseudomonadati</taxon>
        <taxon>Pseudomonadota</taxon>
        <taxon>Gammaproteobacteria</taxon>
        <taxon>Enterobacterales</taxon>
        <taxon>Erwiniaceae</taxon>
        <taxon>Pantoea</taxon>
        <taxon>Pantoea agglomerans group</taxon>
    </lineage>
</organism>
<evidence type="ECO:0000313" key="3">
    <source>
        <dbReference type="Proteomes" id="UP001158961"/>
    </source>
</evidence>
<name>A0AAN2K4M0_ENTAG</name>
<proteinExistence type="predicted"/>
<gene>
    <name evidence="2" type="ORF">DAPPPG734_09965</name>
</gene>